<evidence type="ECO:0000256" key="2">
    <source>
        <dbReference type="ARBA" id="ARBA00022801"/>
    </source>
</evidence>
<dbReference type="NCBIfam" id="NF045579">
    <property type="entry name" value="rhamnoside_JR"/>
    <property type="match status" value="1"/>
</dbReference>
<dbReference type="InterPro" id="IPR008979">
    <property type="entry name" value="Galactose-bd-like_sf"/>
</dbReference>
<dbReference type="AlphaFoldDB" id="F3PX84"/>
<comment type="caution">
    <text evidence="3">The sequence shown here is derived from an EMBL/GenBank/DDBJ whole genome shotgun (WGS) entry which is preliminary data.</text>
</comment>
<proteinExistence type="predicted"/>
<dbReference type="PANTHER" id="PTHR43817">
    <property type="entry name" value="GLYCOSYL HYDROLASE"/>
    <property type="match status" value="1"/>
</dbReference>
<dbReference type="EMBL" id="AFBN01000096">
    <property type="protein sequence ID" value="EGF52163.1"/>
    <property type="molecule type" value="Genomic_DNA"/>
</dbReference>
<dbReference type="GeneID" id="86050764"/>
<keyword evidence="2 3" id="KW-0378">Hydrolase</keyword>
<dbReference type="PROSITE" id="PS51257">
    <property type="entry name" value="PROKAR_LIPOPROTEIN"/>
    <property type="match status" value="1"/>
</dbReference>
<dbReference type="SUPFAM" id="SSF49785">
    <property type="entry name" value="Galactose-binding domain-like"/>
    <property type="match status" value="2"/>
</dbReference>
<evidence type="ECO:0000313" key="3">
    <source>
        <dbReference type="EMBL" id="EGF52163.1"/>
    </source>
</evidence>
<dbReference type="GO" id="GO:0016787">
    <property type="term" value="F:hydrolase activity"/>
    <property type="evidence" value="ECO:0007669"/>
    <property type="project" value="UniProtKB-KW"/>
</dbReference>
<organism evidence="3 4">
    <name type="scientific">Bacteroides fluxus YIT 12057</name>
    <dbReference type="NCBI Taxonomy" id="763034"/>
    <lineage>
        <taxon>Bacteria</taxon>
        <taxon>Pseudomonadati</taxon>
        <taxon>Bacteroidota</taxon>
        <taxon>Bacteroidia</taxon>
        <taxon>Bacteroidales</taxon>
        <taxon>Bacteroidaceae</taxon>
        <taxon>Bacteroides</taxon>
    </lineage>
</organism>
<sequence length="1106" mass="123977">MKNEYTMKYISYLQMYVCLIAALFLLYGCTSATLPCQPVLADVLHGFENPQDSTRTKVWWFHGETETTREGITADLEAFRHAGVGGVVYYDQVHSKKTEALDAFSDEWWSMLYFAAREAERLGLSFEAHVSNGFVAGGPWITEELGMQMLAATDTLVHGRQSFCGRLSLPQNKYNYYHDVAVLAFPVSGDQWIASDALSPVITSNLPNFPAAEIFSKYGSLVWIPAQIPGRSVYLNLDFGKRFTARSITYQVRPRGKATTSATNVPAPPGDVFVGTGYQVLPDLGELEVSDDGIHYTKVCTLTPIYKAHSSWKQKTVSFPAVTGRYFRLNLHDWYMENDSRRNIQLGNVVLSPQAKVDQWEEKAGLFSEYIEKDHTPSYRPNEVIDRNKIVDISQFMKADGTLSWNVPAGDWVIMRFVNIPTGGKIKHGRANLMGLECDKMSVASTKVQWNNYFKVILDSLAKHGLPLHGMAMDSHEAGSQNWTPGFDVEFLKRRGYDLKGFLPAMLGHVVGSSEESDGVLYDVRRTIADLISDNYYGTLNELCREAGVHFTAQATGNALCIVADPIQAKGKVDIPQGEFWAIHPDGNYDIKESASAAHIYGKKIASAEAFTDVKFSQSLAYMKSLADYAYCYGINEFVVCASAYQPWLDKLPGSTGGGRHYCLNRNNTYWDYSKPFWDYQARCAYMMRQGMPVVDLCIYLGENAPVKILTHRLPDIPGGYDFDAFTSDALFNRMSVKDGMVSLPDGMSYRMMILPRNGELTLAALRKIAALVKRGVKVYGHRAIYSGSYTDIAEKEEYKTLVEKLWGSKSASSGINRYGEGAVCWGMTLTEALKETGLKPDVQMNRGDMKKDKIWFAHRRLKDADVYFLNNHTDQAVADTFSFRALGKVAELWNPVTGLRYALPSTTSGEGMQVCSLAMAPREAYFVFFSEHKSGDLSLPLTGERRIEKIEGTWNVYFDPKMGGPGEVRFDELTDWTLNTDTDIRYYSGTAVYRKVVNMQQVDEGGRLFLQFPILADIARIRVNGHEAGIVWCSPWQIDITDWVLPGENKLEIEVANSLMNRMTGDASLPQAKRITYAVPEIASPEDELLPSGIIGDMILIYYRK</sequence>
<dbReference type="Gene3D" id="2.60.120.260">
    <property type="entry name" value="Galactose-binding domain-like"/>
    <property type="match status" value="2"/>
</dbReference>
<evidence type="ECO:0000256" key="1">
    <source>
        <dbReference type="ARBA" id="ARBA00022729"/>
    </source>
</evidence>
<dbReference type="RefSeq" id="WP_009126591.1">
    <property type="nucleotide sequence ID" value="NZ_GL882689.1"/>
</dbReference>
<accession>F3PX84</accession>
<dbReference type="eggNOG" id="COG3250">
    <property type="taxonomic scope" value="Bacteria"/>
</dbReference>
<evidence type="ECO:0000313" key="4">
    <source>
        <dbReference type="Proteomes" id="UP000003416"/>
    </source>
</evidence>
<gene>
    <name evidence="3" type="ORF">HMPREF9446_03374</name>
</gene>
<dbReference type="HOGENOM" id="CLU_003772_2_1_10"/>
<dbReference type="PANTHER" id="PTHR43817:SF1">
    <property type="entry name" value="HYDROLASE, FAMILY 43, PUTATIVE (AFU_ORTHOLOGUE AFUA_3G01660)-RELATED"/>
    <property type="match status" value="1"/>
</dbReference>
<protein>
    <submittedName>
        <fullName evidence="3">Glycosyl hydrolase family 2, sugar binding domain protein</fullName>
    </submittedName>
</protein>
<keyword evidence="1" id="KW-0732">Signal</keyword>
<keyword evidence="4" id="KW-1185">Reference proteome</keyword>
<reference evidence="3 4" key="1">
    <citation type="submission" date="2011-02" db="EMBL/GenBank/DDBJ databases">
        <authorList>
            <person name="Weinstock G."/>
            <person name="Sodergren E."/>
            <person name="Clifton S."/>
            <person name="Fulton L."/>
            <person name="Fulton B."/>
            <person name="Courtney L."/>
            <person name="Fronick C."/>
            <person name="Harrison M."/>
            <person name="Strong C."/>
            <person name="Farmer C."/>
            <person name="Delahaunty K."/>
            <person name="Markovic C."/>
            <person name="Hall O."/>
            <person name="Minx P."/>
            <person name="Tomlinson C."/>
            <person name="Mitreva M."/>
            <person name="Hou S."/>
            <person name="Chen J."/>
            <person name="Wollam A."/>
            <person name="Pepin K.H."/>
            <person name="Johnson M."/>
            <person name="Bhonagiri V."/>
            <person name="Zhang X."/>
            <person name="Suruliraj S."/>
            <person name="Warren W."/>
            <person name="Chinwalla A."/>
            <person name="Mardis E.R."/>
            <person name="Wilson R.K."/>
        </authorList>
    </citation>
    <scope>NUCLEOTIDE SEQUENCE [LARGE SCALE GENOMIC DNA]</scope>
    <source>
        <strain evidence="3 4">YIT 12057</strain>
    </source>
</reference>
<dbReference type="Pfam" id="PF17132">
    <property type="entry name" value="Glyco_hydro_106"/>
    <property type="match status" value="1"/>
</dbReference>
<dbReference type="Proteomes" id="UP000003416">
    <property type="component" value="Unassembled WGS sequence"/>
</dbReference>
<name>F3PX84_9BACE</name>
<dbReference type="STRING" id="763034.HMPREF9446_03374"/>